<comment type="caution">
    <text evidence="5">The sequence shown here is derived from an EMBL/GenBank/DDBJ whole genome shotgun (WGS) entry which is preliminary data.</text>
</comment>
<dbReference type="STRING" id="73230.A0A2B7ZQ69"/>
<dbReference type="InterPro" id="IPR017853">
    <property type="entry name" value="GH"/>
</dbReference>
<dbReference type="Proteomes" id="UP000226031">
    <property type="component" value="Unassembled WGS sequence"/>
</dbReference>
<dbReference type="EMBL" id="PDND01000023">
    <property type="protein sequence ID" value="PGH35333.1"/>
    <property type="molecule type" value="Genomic_DNA"/>
</dbReference>
<protein>
    <submittedName>
        <fullName evidence="5">Beta-glucosidase</fullName>
    </submittedName>
</protein>
<dbReference type="Pfam" id="PF00232">
    <property type="entry name" value="Glyco_hydro_1"/>
    <property type="match status" value="1"/>
</dbReference>
<keyword evidence="3" id="KW-0326">Glycosidase</keyword>
<dbReference type="GO" id="GO:0005975">
    <property type="term" value="P:carbohydrate metabolic process"/>
    <property type="evidence" value="ECO:0007669"/>
    <property type="project" value="InterPro"/>
</dbReference>
<organism evidence="5 6">
    <name type="scientific">[Emmonsia] crescens</name>
    <dbReference type="NCBI Taxonomy" id="73230"/>
    <lineage>
        <taxon>Eukaryota</taxon>
        <taxon>Fungi</taxon>
        <taxon>Dikarya</taxon>
        <taxon>Ascomycota</taxon>
        <taxon>Pezizomycotina</taxon>
        <taxon>Eurotiomycetes</taxon>
        <taxon>Eurotiomycetidae</taxon>
        <taxon>Onygenales</taxon>
        <taxon>Ajellomycetaceae</taxon>
        <taxon>Emergomyces</taxon>
    </lineage>
</organism>
<gene>
    <name evidence="5" type="ORF">GX50_01797</name>
</gene>
<evidence type="ECO:0000256" key="4">
    <source>
        <dbReference type="RuleBase" id="RU003690"/>
    </source>
</evidence>
<sequence>MATTTSKLPSDFLGHSRQPAIKLKELLKLMAVALRSGIPSIISPERSQRVLWSDSDWVLPWDPENPADVEAANRKIEFSISWFADSIYSGKYPDSMLKQLGDRLPT</sequence>
<keyword evidence="6" id="KW-1185">Reference proteome</keyword>
<dbReference type="AlphaFoldDB" id="A0A2B7ZQ69"/>
<evidence type="ECO:0000256" key="3">
    <source>
        <dbReference type="ARBA" id="ARBA00023295"/>
    </source>
</evidence>
<accession>A0A2B7ZQ69</accession>
<evidence type="ECO:0000256" key="1">
    <source>
        <dbReference type="ARBA" id="ARBA00010838"/>
    </source>
</evidence>
<dbReference type="SUPFAM" id="SSF51445">
    <property type="entry name" value="(Trans)glycosidases"/>
    <property type="match status" value="1"/>
</dbReference>
<evidence type="ECO:0000313" key="6">
    <source>
        <dbReference type="Proteomes" id="UP000226031"/>
    </source>
</evidence>
<name>A0A2B7ZQ69_9EURO</name>
<dbReference type="PANTHER" id="PTHR10353">
    <property type="entry name" value="GLYCOSYL HYDROLASE"/>
    <property type="match status" value="1"/>
</dbReference>
<dbReference type="InterPro" id="IPR001360">
    <property type="entry name" value="Glyco_hydro_1"/>
</dbReference>
<reference evidence="5 6" key="1">
    <citation type="submission" date="2017-10" db="EMBL/GenBank/DDBJ databases">
        <title>Comparative genomics in systemic dimorphic fungi from Ajellomycetaceae.</title>
        <authorList>
            <person name="Munoz J.F."/>
            <person name="Mcewen J.G."/>
            <person name="Clay O.K."/>
            <person name="Cuomo C.A."/>
        </authorList>
    </citation>
    <scope>NUCLEOTIDE SEQUENCE [LARGE SCALE GENOMIC DNA]</scope>
    <source>
        <strain evidence="5 6">UAMH4076</strain>
    </source>
</reference>
<keyword evidence="2" id="KW-0378">Hydrolase</keyword>
<dbReference type="Gene3D" id="3.20.20.80">
    <property type="entry name" value="Glycosidases"/>
    <property type="match status" value="1"/>
</dbReference>
<dbReference type="PANTHER" id="PTHR10353:SF36">
    <property type="entry name" value="LP05116P"/>
    <property type="match status" value="1"/>
</dbReference>
<evidence type="ECO:0000256" key="2">
    <source>
        <dbReference type="ARBA" id="ARBA00022801"/>
    </source>
</evidence>
<dbReference type="GO" id="GO:0008422">
    <property type="term" value="F:beta-glucosidase activity"/>
    <property type="evidence" value="ECO:0007669"/>
    <property type="project" value="TreeGrafter"/>
</dbReference>
<comment type="similarity">
    <text evidence="1 4">Belongs to the glycosyl hydrolase 1 family.</text>
</comment>
<proteinExistence type="inferred from homology"/>
<evidence type="ECO:0000313" key="5">
    <source>
        <dbReference type="EMBL" id="PGH35333.1"/>
    </source>
</evidence>